<comment type="caution">
    <text evidence="8">The sequence shown here is derived from an EMBL/GenBank/DDBJ whole genome shotgun (WGS) entry which is preliminary data.</text>
</comment>
<dbReference type="InterPro" id="IPR011701">
    <property type="entry name" value="MFS"/>
</dbReference>
<dbReference type="OrthoDB" id="440553at2759"/>
<dbReference type="InterPro" id="IPR036259">
    <property type="entry name" value="MFS_trans_sf"/>
</dbReference>
<proteinExistence type="predicted"/>
<feature type="transmembrane region" description="Helical" evidence="6">
    <location>
        <begin position="190"/>
        <end position="215"/>
    </location>
</feature>
<keyword evidence="4 6" id="KW-1133">Transmembrane helix</keyword>
<evidence type="ECO:0000259" key="7">
    <source>
        <dbReference type="PROSITE" id="PS50850"/>
    </source>
</evidence>
<reference evidence="8" key="1">
    <citation type="submission" date="2022-10" db="EMBL/GenBank/DDBJ databases">
        <title>Tapping the CABI collections for fungal endophytes: first genome assemblies for Collariella, Neodidymelliopsis, Ascochyta clinopodiicola, Didymella pomorum, Didymosphaeria variabile, Neocosmospora piperis and Neocucurbitaria cava.</title>
        <authorList>
            <person name="Hill R."/>
        </authorList>
    </citation>
    <scope>NUCLEOTIDE SEQUENCE</scope>
    <source>
        <strain evidence="8">IMI 355082</strain>
    </source>
</reference>
<evidence type="ECO:0000256" key="4">
    <source>
        <dbReference type="ARBA" id="ARBA00022989"/>
    </source>
</evidence>
<dbReference type="AlphaFoldDB" id="A0A9W9CSN1"/>
<accession>A0A9W9CSN1</accession>
<dbReference type="PANTHER" id="PTHR23502:SF51">
    <property type="entry name" value="QUINIDINE RESISTANCE PROTEIN 1-RELATED"/>
    <property type="match status" value="1"/>
</dbReference>
<comment type="subcellular location">
    <subcellularLocation>
        <location evidence="1">Membrane</location>
        <topology evidence="1">Multi-pass membrane protein</topology>
    </subcellularLocation>
</comment>
<dbReference type="PANTHER" id="PTHR23502">
    <property type="entry name" value="MAJOR FACILITATOR SUPERFAMILY"/>
    <property type="match status" value="1"/>
</dbReference>
<dbReference type="Proteomes" id="UP001140453">
    <property type="component" value="Unassembled WGS sequence"/>
</dbReference>
<feature type="transmembrane region" description="Helical" evidence="6">
    <location>
        <begin position="112"/>
        <end position="131"/>
    </location>
</feature>
<evidence type="ECO:0000256" key="3">
    <source>
        <dbReference type="ARBA" id="ARBA00022692"/>
    </source>
</evidence>
<feature type="transmembrane region" description="Helical" evidence="6">
    <location>
        <begin position="165"/>
        <end position="184"/>
    </location>
</feature>
<keyword evidence="5 6" id="KW-0472">Membrane</keyword>
<evidence type="ECO:0000256" key="1">
    <source>
        <dbReference type="ARBA" id="ARBA00004141"/>
    </source>
</evidence>
<keyword evidence="2" id="KW-0813">Transport</keyword>
<gene>
    <name evidence="8" type="ORF">N0V93_010337</name>
</gene>
<feature type="transmembrane region" description="Helical" evidence="6">
    <location>
        <begin position="254"/>
        <end position="273"/>
    </location>
</feature>
<dbReference type="Gene3D" id="1.20.1720.10">
    <property type="entry name" value="Multidrug resistance protein D"/>
    <property type="match status" value="1"/>
</dbReference>
<evidence type="ECO:0000256" key="5">
    <source>
        <dbReference type="ARBA" id="ARBA00023136"/>
    </source>
</evidence>
<dbReference type="InterPro" id="IPR020846">
    <property type="entry name" value="MFS_dom"/>
</dbReference>
<protein>
    <recommendedName>
        <fullName evidence="7">Major facilitator superfamily (MFS) profile domain-containing protein</fullName>
    </recommendedName>
</protein>
<keyword evidence="3 6" id="KW-0812">Transmembrane</keyword>
<organism evidence="8 9">
    <name type="scientific">Gnomoniopsis smithogilvyi</name>
    <dbReference type="NCBI Taxonomy" id="1191159"/>
    <lineage>
        <taxon>Eukaryota</taxon>
        <taxon>Fungi</taxon>
        <taxon>Dikarya</taxon>
        <taxon>Ascomycota</taxon>
        <taxon>Pezizomycotina</taxon>
        <taxon>Sordariomycetes</taxon>
        <taxon>Sordariomycetidae</taxon>
        <taxon>Diaporthales</taxon>
        <taxon>Gnomoniaceae</taxon>
        <taxon>Gnomoniopsis</taxon>
    </lineage>
</organism>
<feature type="transmembrane region" description="Helical" evidence="6">
    <location>
        <begin position="279"/>
        <end position="300"/>
    </location>
</feature>
<dbReference type="GO" id="GO:0005886">
    <property type="term" value="C:plasma membrane"/>
    <property type="evidence" value="ECO:0007669"/>
    <property type="project" value="TreeGrafter"/>
</dbReference>
<feature type="domain" description="Major facilitator superfamily (MFS) profile" evidence="7">
    <location>
        <begin position="1"/>
        <end position="336"/>
    </location>
</feature>
<evidence type="ECO:0000256" key="2">
    <source>
        <dbReference type="ARBA" id="ARBA00022448"/>
    </source>
</evidence>
<evidence type="ECO:0000313" key="9">
    <source>
        <dbReference type="Proteomes" id="UP001140453"/>
    </source>
</evidence>
<sequence length="336" mass="36912">MIIFQRLTPSLLVISNRNGRRPAYINCFIINLNADIGLALQDNYATLMVLRCLQSFGGSGTTVLGSAIVADVSTRTQRGKNIVYSSMGVTLGPALGSIIGGRLDQFPGWRSIFWFLTIFAAIFFRVVLVAIPETCRAVIVKGGRRHPNALASLKISSRKEAGMILWYRALLYSGYVAVLSTLSTQLKTRYGFAALKITLCYRPLGMGSLTFRWVVGRILDKNFHLQAQLNNLPIIKDPQQDISKVSIETSRLQVIMPIIYSVCLAIIAYSWVMEYETSLAAPLVLLPFVGHLVTGSFSSLNTLVVNINKYTPATAVAANNLFCCPMGPVQSPLRTP</sequence>
<evidence type="ECO:0000313" key="8">
    <source>
        <dbReference type="EMBL" id="KAJ4385276.1"/>
    </source>
</evidence>
<feature type="transmembrane region" description="Helical" evidence="6">
    <location>
        <begin position="82"/>
        <end position="100"/>
    </location>
</feature>
<name>A0A9W9CSN1_9PEZI</name>
<keyword evidence="9" id="KW-1185">Reference proteome</keyword>
<dbReference type="PROSITE" id="PS50850">
    <property type="entry name" value="MFS"/>
    <property type="match status" value="1"/>
</dbReference>
<dbReference type="EMBL" id="JAPEVB010000008">
    <property type="protein sequence ID" value="KAJ4385276.1"/>
    <property type="molecule type" value="Genomic_DNA"/>
</dbReference>
<dbReference type="Pfam" id="PF07690">
    <property type="entry name" value="MFS_1"/>
    <property type="match status" value="1"/>
</dbReference>
<dbReference type="GO" id="GO:0022857">
    <property type="term" value="F:transmembrane transporter activity"/>
    <property type="evidence" value="ECO:0007669"/>
    <property type="project" value="InterPro"/>
</dbReference>
<dbReference type="SUPFAM" id="SSF103473">
    <property type="entry name" value="MFS general substrate transporter"/>
    <property type="match status" value="1"/>
</dbReference>
<evidence type="ECO:0000256" key="6">
    <source>
        <dbReference type="SAM" id="Phobius"/>
    </source>
</evidence>